<reference evidence="2" key="1">
    <citation type="submission" date="2011-02" db="EMBL/GenBank/DDBJ databases">
        <title>The genome of the leaf-cutting ant Acromyrmex echinatior suggests key adaptations to social evolution and fungus farming.</title>
        <authorList>
            <person name="Nygaard S."/>
            <person name="Zhang G."/>
        </authorList>
    </citation>
    <scope>NUCLEOTIDE SEQUENCE</scope>
</reference>
<evidence type="ECO:0000313" key="2">
    <source>
        <dbReference type="EMBL" id="EGI58467.1"/>
    </source>
</evidence>
<feature type="compositionally biased region" description="Basic and acidic residues" evidence="1">
    <location>
        <begin position="60"/>
        <end position="100"/>
    </location>
</feature>
<keyword evidence="3" id="KW-1185">Reference proteome</keyword>
<proteinExistence type="predicted"/>
<accession>F4X510</accession>
<protein>
    <submittedName>
        <fullName evidence="2">Uncharacterized protein</fullName>
    </submittedName>
</protein>
<feature type="region of interest" description="Disordered" evidence="1">
    <location>
        <begin position="41"/>
        <end position="100"/>
    </location>
</feature>
<dbReference type="Proteomes" id="UP000007755">
    <property type="component" value="Unassembled WGS sequence"/>
</dbReference>
<dbReference type="AlphaFoldDB" id="F4X510"/>
<dbReference type="InParanoid" id="F4X510"/>
<sequence length="100" mass="11400">MASSEDYDVDFEGHRPRVANCARHPQDENIHTVMVVAGASEQQKQHELEEESGLASMVFEGDRGAKRDKEKSRRDRSTRAVEEKIEEREILSESSRCDPV</sequence>
<evidence type="ECO:0000256" key="1">
    <source>
        <dbReference type="SAM" id="MobiDB-lite"/>
    </source>
</evidence>
<evidence type="ECO:0000313" key="3">
    <source>
        <dbReference type="Proteomes" id="UP000007755"/>
    </source>
</evidence>
<name>F4X510_ACREC</name>
<organism evidence="3">
    <name type="scientific">Acromyrmex echinatior</name>
    <name type="common">Panamanian leafcutter ant</name>
    <name type="synonym">Acromyrmex octospinosus echinatior</name>
    <dbReference type="NCBI Taxonomy" id="103372"/>
    <lineage>
        <taxon>Eukaryota</taxon>
        <taxon>Metazoa</taxon>
        <taxon>Ecdysozoa</taxon>
        <taxon>Arthropoda</taxon>
        <taxon>Hexapoda</taxon>
        <taxon>Insecta</taxon>
        <taxon>Pterygota</taxon>
        <taxon>Neoptera</taxon>
        <taxon>Endopterygota</taxon>
        <taxon>Hymenoptera</taxon>
        <taxon>Apocrita</taxon>
        <taxon>Aculeata</taxon>
        <taxon>Formicoidea</taxon>
        <taxon>Formicidae</taxon>
        <taxon>Myrmicinae</taxon>
        <taxon>Acromyrmex</taxon>
    </lineage>
</organism>
<dbReference type="EMBL" id="GL888680">
    <property type="protein sequence ID" value="EGI58467.1"/>
    <property type="molecule type" value="Genomic_DNA"/>
</dbReference>
<gene>
    <name evidence="2" type="ORF">G5I_13433</name>
</gene>